<comment type="caution">
    <text evidence="1">The sequence shown here is derived from an EMBL/GenBank/DDBJ whole genome shotgun (WGS) entry which is preliminary data.</text>
</comment>
<name>A0AAE3L0G6_9GAMM</name>
<dbReference type="AlphaFoldDB" id="A0AAE3L0G6"/>
<dbReference type="EMBL" id="JANUCT010000003">
    <property type="protein sequence ID" value="MCS3902469.1"/>
    <property type="molecule type" value="Genomic_DNA"/>
</dbReference>
<organism evidence="1 2">
    <name type="scientific">Methylohalomonas lacus</name>
    <dbReference type="NCBI Taxonomy" id="398773"/>
    <lineage>
        <taxon>Bacteria</taxon>
        <taxon>Pseudomonadati</taxon>
        <taxon>Pseudomonadota</taxon>
        <taxon>Gammaproteobacteria</taxon>
        <taxon>Methylohalomonadales</taxon>
        <taxon>Methylohalomonadaceae</taxon>
        <taxon>Methylohalomonas</taxon>
    </lineage>
</organism>
<dbReference type="InterPro" id="IPR029063">
    <property type="entry name" value="SAM-dependent_MTases_sf"/>
</dbReference>
<keyword evidence="2" id="KW-1185">Reference proteome</keyword>
<dbReference type="CDD" id="cd02440">
    <property type="entry name" value="AdoMet_MTases"/>
    <property type="match status" value="1"/>
</dbReference>
<proteinExistence type="predicted"/>
<protein>
    <submittedName>
        <fullName evidence="1">Phospholipid N-methyltransferase</fullName>
    </submittedName>
</protein>
<evidence type="ECO:0000313" key="1">
    <source>
        <dbReference type="EMBL" id="MCS3902469.1"/>
    </source>
</evidence>
<gene>
    <name evidence="1" type="ORF">J2T55_000473</name>
</gene>
<dbReference type="Gene3D" id="3.40.50.150">
    <property type="entry name" value="Vaccinia Virus protein VP39"/>
    <property type="match status" value="1"/>
</dbReference>
<dbReference type="SUPFAM" id="SSF53335">
    <property type="entry name" value="S-adenosyl-L-methionine-dependent methyltransferases"/>
    <property type="match status" value="1"/>
</dbReference>
<accession>A0AAE3L0G6</accession>
<sequence>MGLETFASLAAFCGEFIATPRTIGSLIPSSGWLARHIARQVPETDDGYVIELGAGTGAITRALEQQLSNPDRLVCVERSATLVTRLRRHFPQRCIIEGDAGQLGELLRSQLGADMRISHIVSSLPLRSLAPPLVAAISQEVQQLLPDNGHYIQFTYHIGDPGDSAPPGFRRLGTSRVWGNLPPARVDVFTPERSETADLASAA</sequence>
<dbReference type="RefSeq" id="WP_259054006.1">
    <property type="nucleotide sequence ID" value="NZ_JANUCT010000003.1"/>
</dbReference>
<reference evidence="1" key="1">
    <citation type="submission" date="2022-08" db="EMBL/GenBank/DDBJ databases">
        <title>Genomic Encyclopedia of Type Strains, Phase III (KMG-III): the genomes of soil and plant-associated and newly described type strains.</title>
        <authorList>
            <person name="Whitman W."/>
        </authorList>
    </citation>
    <scope>NUCLEOTIDE SEQUENCE</scope>
    <source>
        <strain evidence="1">HMT 1</strain>
    </source>
</reference>
<dbReference type="Proteomes" id="UP001204445">
    <property type="component" value="Unassembled WGS sequence"/>
</dbReference>
<evidence type="ECO:0000313" key="2">
    <source>
        <dbReference type="Proteomes" id="UP001204445"/>
    </source>
</evidence>